<dbReference type="AlphaFoldDB" id="A0A538SCB8"/>
<dbReference type="InterPro" id="IPR035068">
    <property type="entry name" value="TldD/PmbA_N"/>
</dbReference>
<evidence type="ECO:0000313" key="9">
    <source>
        <dbReference type="Proteomes" id="UP000320184"/>
    </source>
</evidence>
<comment type="similarity">
    <text evidence="1">Belongs to the peptidase U62 family.</text>
</comment>
<keyword evidence="4" id="KW-0482">Metalloprotease</keyword>
<sequence>MDDLLDRALNAAQLAGASYADVRVVEARSQIIEVKNRKVATLQEPSSAGVGIRVLIDGAWGFAASADLELEEVERCARLACRVARASARVRREPIRLSRLEPYRARWETPLARDPFSVSLADKIALLVEATGVMEREPKVRVAQGGLHFWEERKRFASTEGARIEQRIVHSGAGISAWAAGETDLQVRSYPNSFGGQYESAGYELVERLDLAGHAAETAATAAALLEAPLCPAGTTTVILDGSQVSLQVHESCGHPAELDRALGHEANFAGTSFLTPDQLGTLRYGSQVVNLVADATSARGLGTFGFDDEGVPAQKVDLVREGRFVGYLTSRETAPLVGLESNGTMRAEAWSHIPLIRMTNINLEPGAWKLEDLIADTDEGIYMETNRSWSIDDRRYNFQFGTEVGREIKRGKRGRLLRNCTYTGITPEFWNRCDGVCDASDWEIWGTPTWGKGQPSQVMRTAQGAAAARFRDVQVGVGYGT</sequence>
<evidence type="ECO:0000259" key="6">
    <source>
        <dbReference type="Pfam" id="PF19289"/>
    </source>
</evidence>
<protein>
    <submittedName>
        <fullName evidence="8">TldD/PmbA family protein</fullName>
    </submittedName>
</protein>
<dbReference type="PANTHER" id="PTHR30624">
    <property type="entry name" value="UNCHARACTERIZED PROTEIN TLDD AND PMBA"/>
    <property type="match status" value="1"/>
</dbReference>
<keyword evidence="3" id="KW-0378">Hydrolase</keyword>
<reference evidence="8 9" key="1">
    <citation type="journal article" date="2019" name="Nat. Microbiol.">
        <title>Mediterranean grassland soil C-N compound turnover is dependent on rainfall and depth, and is mediated by genomically divergent microorganisms.</title>
        <authorList>
            <person name="Diamond S."/>
            <person name="Andeer P.F."/>
            <person name="Li Z."/>
            <person name="Crits-Christoph A."/>
            <person name="Burstein D."/>
            <person name="Anantharaman K."/>
            <person name="Lane K.R."/>
            <person name="Thomas B.C."/>
            <person name="Pan C."/>
            <person name="Northen T.R."/>
            <person name="Banfield J.F."/>
        </authorList>
    </citation>
    <scope>NUCLEOTIDE SEQUENCE [LARGE SCALE GENOMIC DNA]</scope>
    <source>
        <strain evidence="8">WS_3</strain>
    </source>
</reference>
<accession>A0A538SCB8</accession>
<feature type="domain" description="Metalloprotease TldD/E central" evidence="7">
    <location>
        <begin position="114"/>
        <end position="225"/>
    </location>
</feature>
<evidence type="ECO:0000256" key="1">
    <source>
        <dbReference type="ARBA" id="ARBA00005836"/>
    </source>
</evidence>
<dbReference type="Pfam" id="PF19289">
    <property type="entry name" value="PmbA_TldD_3rd"/>
    <property type="match status" value="1"/>
</dbReference>
<dbReference type="InterPro" id="IPR051463">
    <property type="entry name" value="Peptidase_U62_metallo"/>
</dbReference>
<feature type="domain" description="Metalloprotease TldD/E N-terminal" evidence="5">
    <location>
        <begin position="20"/>
        <end position="84"/>
    </location>
</feature>
<name>A0A538SCB8_UNCEI</name>
<evidence type="ECO:0000256" key="2">
    <source>
        <dbReference type="ARBA" id="ARBA00022670"/>
    </source>
</evidence>
<evidence type="ECO:0000259" key="5">
    <source>
        <dbReference type="Pfam" id="PF01523"/>
    </source>
</evidence>
<keyword evidence="2" id="KW-0645">Protease</keyword>
<dbReference type="InterPro" id="IPR002510">
    <property type="entry name" value="Metalloprtase-TldD/E_N"/>
</dbReference>
<dbReference type="PANTHER" id="PTHR30624:SF10">
    <property type="entry name" value="CONSERVED PROTEIN"/>
    <property type="match status" value="1"/>
</dbReference>
<evidence type="ECO:0000256" key="4">
    <source>
        <dbReference type="ARBA" id="ARBA00023049"/>
    </source>
</evidence>
<dbReference type="GO" id="GO:0006508">
    <property type="term" value="P:proteolysis"/>
    <property type="evidence" value="ECO:0007669"/>
    <property type="project" value="UniProtKB-KW"/>
</dbReference>
<dbReference type="FunFam" id="3.30.2290.10:FF:000003">
    <property type="entry name" value="Zinc-dependent protease, TldD/PmbA family"/>
    <property type="match status" value="1"/>
</dbReference>
<dbReference type="Pfam" id="PF19290">
    <property type="entry name" value="PmbA_TldD_2nd"/>
    <property type="match status" value="1"/>
</dbReference>
<evidence type="ECO:0000259" key="7">
    <source>
        <dbReference type="Pfam" id="PF19290"/>
    </source>
</evidence>
<dbReference type="InterPro" id="IPR036059">
    <property type="entry name" value="TldD/PmbA_sf"/>
</dbReference>
<dbReference type="EMBL" id="VBOT01000129">
    <property type="protein sequence ID" value="TMQ49021.1"/>
    <property type="molecule type" value="Genomic_DNA"/>
</dbReference>
<dbReference type="InterPro" id="IPR045569">
    <property type="entry name" value="Metalloprtase-TldD/E_C"/>
</dbReference>
<organism evidence="8 9">
    <name type="scientific">Eiseniibacteriota bacterium</name>
    <dbReference type="NCBI Taxonomy" id="2212470"/>
    <lineage>
        <taxon>Bacteria</taxon>
        <taxon>Candidatus Eiseniibacteriota</taxon>
    </lineage>
</organism>
<gene>
    <name evidence="8" type="ORF">E6K73_10725</name>
</gene>
<evidence type="ECO:0000256" key="3">
    <source>
        <dbReference type="ARBA" id="ARBA00022801"/>
    </source>
</evidence>
<dbReference type="Pfam" id="PF01523">
    <property type="entry name" value="PmbA_TldD_1st"/>
    <property type="match status" value="1"/>
</dbReference>
<dbReference type="Proteomes" id="UP000320184">
    <property type="component" value="Unassembled WGS sequence"/>
</dbReference>
<dbReference type="GO" id="GO:0005829">
    <property type="term" value="C:cytosol"/>
    <property type="evidence" value="ECO:0007669"/>
    <property type="project" value="TreeGrafter"/>
</dbReference>
<evidence type="ECO:0000313" key="8">
    <source>
        <dbReference type="EMBL" id="TMQ49021.1"/>
    </source>
</evidence>
<dbReference type="SUPFAM" id="SSF111283">
    <property type="entry name" value="Putative modulator of DNA gyrase, PmbA/TldD"/>
    <property type="match status" value="1"/>
</dbReference>
<proteinExistence type="inferred from homology"/>
<dbReference type="InterPro" id="IPR045570">
    <property type="entry name" value="Metalloprtase-TldD/E_cen_dom"/>
</dbReference>
<dbReference type="GO" id="GO:0008237">
    <property type="term" value="F:metallopeptidase activity"/>
    <property type="evidence" value="ECO:0007669"/>
    <property type="project" value="UniProtKB-KW"/>
</dbReference>
<dbReference type="Gene3D" id="3.30.2290.10">
    <property type="entry name" value="PmbA/TldD superfamily"/>
    <property type="match status" value="1"/>
</dbReference>
<comment type="caution">
    <text evidence="8">The sequence shown here is derived from an EMBL/GenBank/DDBJ whole genome shotgun (WGS) entry which is preliminary data.</text>
</comment>
<feature type="domain" description="Metalloprotease TldD/E C-terminal" evidence="6">
    <location>
        <begin position="234"/>
        <end position="476"/>
    </location>
</feature>